<accession>A0ABT7YPS1</accession>
<protein>
    <submittedName>
        <fullName evidence="3">Glycosyltransferase</fullName>
        <ecNumber evidence="3">2.4.-.-</ecNumber>
    </submittedName>
</protein>
<evidence type="ECO:0000256" key="1">
    <source>
        <dbReference type="SAM" id="MobiDB-lite"/>
    </source>
</evidence>
<keyword evidence="3" id="KW-0808">Transferase</keyword>
<evidence type="ECO:0000313" key="4">
    <source>
        <dbReference type="Proteomes" id="UP001171902"/>
    </source>
</evidence>
<dbReference type="InterPro" id="IPR029044">
    <property type="entry name" value="Nucleotide-diphossugar_trans"/>
</dbReference>
<feature type="domain" description="Glycosyltransferase 2-like" evidence="2">
    <location>
        <begin position="37"/>
        <end position="156"/>
    </location>
</feature>
<name>A0ABT7YPS1_9ACTN</name>
<dbReference type="EMBL" id="JAUEMJ010000003">
    <property type="protein sequence ID" value="MDN3240602.1"/>
    <property type="molecule type" value="Genomic_DNA"/>
</dbReference>
<dbReference type="PANTHER" id="PTHR43685">
    <property type="entry name" value="GLYCOSYLTRANSFERASE"/>
    <property type="match status" value="1"/>
</dbReference>
<reference evidence="3" key="1">
    <citation type="submission" date="2023-06" db="EMBL/GenBank/DDBJ databases">
        <title>Gycomyces niveus sp.nov., a novel actinomycete isolated from soil in Shouguang.</title>
        <authorList>
            <person name="Yang X."/>
            <person name="Zhao J."/>
        </authorList>
    </citation>
    <scope>NUCLEOTIDE SEQUENCE</scope>
    <source>
        <strain evidence="3">NEAU C2</strain>
    </source>
</reference>
<dbReference type="SUPFAM" id="SSF53448">
    <property type="entry name" value="Nucleotide-diphospho-sugar transferases"/>
    <property type="match status" value="1"/>
</dbReference>
<feature type="compositionally biased region" description="Basic residues" evidence="1">
    <location>
        <begin position="555"/>
        <end position="566"/>
    </location>
</feature>
<dbReference type="PANTHER" id="PTHR43685:SF3">
    <property type="entry name" value="SLR2126 PROTEIN"/>
    <property type="match status" value="1"/>
</dbReference>
<dbReference type="InterPro" id="IPR050834">
    <property type="entry name" value="Glycosyltransf_2"/>
</dbReference>
<sequence length="566" mass="63200">MNQPVPDTASPLRVKRNRYDAIDAPRLGAWEPDAVVSVVIPAYGAQEELDVTLAALAAQSYPAALLDVVVVDDGSEPPLRLPELKPERTRIVRAPEGQWGVAAAVDFGIDTAEGDVIVRLDSDVLPDRTHVEAHARWHQKIDYCVVIGNLGFVEIEAEELDLEKVHAAVASDAAETLFGTLEIGQSWEISLLERTERLLEDELRAYSVTNGATISFTKAFYSRCGGIDKDLKLGSDTELGYRQAQAGAVFVPEAQARAWHLGESQLQSRNEAGKRYRQPFVANRVPTLRHLRTQPGITWRVPLVEVTVDVAEATFEQATASVASALSGSLQDFRVLLKGPWSQLSGDRVRPLDDPQLELRLLREVFSADHRVSYVEEWPETAAPAPFRLELVPGTVLRPDGLRDVLAAADKQRAGRIKFLTNAHGGTPRAVLDRTAAVSRALATLRPDEDLDQAVEEAWGLRWADGGEWFAHWEDEDLGVTPMHLLQRTASLTAAVKRLEVKEAELRKRVTRWNRAGNAARDEAKKWELATRHWQRAAEAWQQEPAPRQKPQRPFLRRVKDRLRRR</sequence>
<organism evidence="3 4">
    <name type="scientific">Glycomyces tritici</name>
    <dbReference type="NCBI Taxonomy" id="2665176"/>
    <lineage>
        <taxon>Bacteria</taxon>
        <taxon>Bacillati</taxon>
        <taxon>Actinomycetota</taxon>
        <taxon>Actinomycetes</taxon>
        <taxon>Glycomycetales</taxon>
        <taxon>Glycomycetaceae</taxon>
        <taxon>Glycomyces</taxon>
    </lineage>
</organism>
<dbReference type="InterPro" id="IPR001173">
    <property type="entry name" value="Glyco_trans_2-like"/>
</dbReference>
<dbReference type="Pfam" id="PF00535">
    <property type="entry name" value="Glycos_transf_2"/>
    <property type="match status" value="1"/>
</dbReference>
<proteinExistence type="predicted"/>
<dbReference type="CDD" id="cd00761">
    <property type="entry name" value="Glyco_tranf_GTA_type"/>
    <property type="match status" value="1"/>
</dbReference>
<keyword evidence="3" id="KW-0328">Glycosyltransferase</keyword>
<dbReference type="RefSeq" id="WP_289957524.1">
    <property type="nucleotide sequence ID" value="NZ_JAUEMJ010000003.1"/>
</dbReference>
<feature type="region of interest" description="Disordered" evidence="1">
    <location>
        <begin position="538"/>
        <end position="566"/>
    </location>
</feature>
<dbReference type="Gene3D" id="3.90.550.10">
    <property type="entry name" value="Spore Coat Polysaccharide Biosynthesis Protein SpsA, Chain A"/>
    <property type="match status" value="1"/>
</dbReference>
<evidence type="ECO:0000259" key="2">
    <source>
        <dbReference type="Pfam" id="PF00535"/>
    </source>
</evidence>
<comment type="caution">
    <text evidence="3">The sequence shown here is derived from an EMBL/GenBank/DDBJ whole genome shotgun (WGS) entry which is preliminary data.</text>
</comment>
<gene>
    <name evidence="3" type="ORF">QWI33_12760</name>
</gene>
<evidence type="ECO:0000313" key="3">
    <source>
        <dbReference type="EMBL" id="MDN3240602.1"/>
    </source>
</evidence>
<keyword evidence="4" id="KW-1185">Reference proteome</keyword>
<dbReference type="Proteomes" id="UP001171902">
    <property type="component" value="Unassembled WGS sequence"/>
</dbReference>
<dbReference type="GO" id="GO:0016757">
    <property type="term" value="F:glycosyltransferase activity"/>
    <property type="evidence" value="ECO:0007669"/>
    <property type="project" value="UniProtKB-KW"/>
</dbReference>
<dbReference type="EC" id="2.4.-.-" evidence="3"/>